<dbReference type="InterPro" id="IPR053335">
    <property type="entry name" value="Fatty_acid_desaturase_CarF"/>
</dbReference>
<reference evidence="8 10" key="2">
    <citation type="submission" date="2018-03" db="EMBL/GenBank/DDBJ databases">
        <title>Genomic Encyclopedia of Archaeal and Bacterial Type Strains, Phase II (KMG-II): from individual species to whole genera.</title>
        <authorList>
            <person name="Goeker M."/>
        </authorList>
    </citation>
    <scope>NUCLEOTIDE SEQUENCE [LARGE SCALE GENOMIC DNA]</scope>
    <source>
        <strain evidence="8 10">DSM 25227</strain>
    </source>
</reference>
<dbReference type="RefSeq" id="WP_109562636.1">
    <property type="nucleotide sequence ID" value="NZ_QGDJ01000001.1"/>
</dbReference>
<evidence type="ECO:0000313" key="10">
    <source>
        <dbReference type="Proteomes" id="UP000245839"/>
    </source>
</evidence>
<dbReference type="Proteomes" id="UP000251571">
    <property type="component" value="Unassembled WGS sequence"/>
</dbReference>
<keyword evidence="3 6" id="KW-0812">Transmembrane</keyword>
<dbReference type="PANTHER" id="PTHR48230">
    <property type="match status" value="1"/>
</dbReference>
<evidence type="ECO:0000256" key="1">
    <source>
        <dbReference type="ARBA" id="ARBA00004141"/>
    </source>
</evidence>
<keyword evidence="4 6" id="KW-1133">Transmembrane helix</keyword>
<evidence type="ECO:0000256" key="6">
    <source>
        <dbReference type="SAM" id="Phobius"/>
    </source>
</evidence>
<evidence type="ECO:0000256" key="5">
    <source>
        <dbReference type="ARBA" id="ARBA00023136"/>
    </source>
</evidence>
<reference evidence="9 11" key="1">
    <citation type="submission" date="2016-10" db="EMBL/GenBank/DDBJ databases">
        <authorList>
            <person name="Cai Z."/>
        </authorList>
    </citation>
    <scope>NUCLEOTIDE SEQUENCE [LARGE SCALE GENOMIC DNA]</scope>
    <source>
        <strain evidence="9 11">DSM 25227</strain>
    </source>
</reference>
<dbReference type="Proteomes" id="UP000245839">
    <property type="component" value="Unassembled WGS sequence"/>
</dbReference>
<protein>
    <submittedName>
        <fullName evidence="9">Ubiquitin-conjugating enzyme E2 variant</fullName>
    </submittedName>
</protein>
<evidence type="ECO:0000313" key="9">
    <source>
        <dbReference type="EMBL" id="SSA38321.1"/>
    </source>
</evidence>
<feature type="transmembrane region" description="Helical" evidence="6">
    <location>
        <begin position="96"/>
        <end position="124"/>
    </location>
</feature>
<evidence type="ECO:0000256" key="4">
    <source>
        <dbReference type="ARBA" id="ARBA00022989"/>
    </source>
</evidence>
<dbReference type="GO" id="GO:0016020">
    <property type="term" value="C:membrane"/>
    <property type="evidence" value="ECO:0007669"/>
    <property type="project" value="UniProtKB-SubCell"/>
</dbReference>
<feature type="transmembrane region" description="Helical" evidence="6">
    <location>
        <begin position="27"/>
        <end position="45"/>
    </location>
</feature>
<comment type="subcellular location">
    <subcellularLocation>
        <location evidence="1">Membrane</location>
        <topology evidence="1">Multi-pass membrane protein</topology>
    </subcellularLocation>
</comment>
<feature type="domain" description="Lipid desaturase" evidence="7">
    <location>
        <begin position="42"/>
        <end position="207"/>
    </location>
</feature>
<dbReference type="Pfam" id="PF10520">
    <property type="entry name" value="Lipid_desat"/>
    <property type="match status" value="1"/>
</dbReference>
<evidence type="ECO:0000256" key="3">
    <source>
        <dbReference type="ARBA" id="ARBA00022692"/>
    </source>
</evidence>
<dbReference type="EMBL" id="UETC01000001">
    <property type="protein sequence ID" value="SSA38321.1"/>
    <property type="molecule type" value="Genomic_DNA"/>
</dbReference>
<dbReference type="InterPro" id="IPR019547">
    <property type="entry name" value="Lipid_desat"/>
</dbReference>
<dbReference type="PANTHER" id="PTHR48230:SF1">
    <property type="entry name" value="LIPID DESATURASE DOMAIN-CONTAINING PROTEIN"/>
    <property type="match status" value="1"/>
</dbReference>
<keyword evidence="10" id="KW-1185">Reference proteome</keyword>
<proteinExistence type="inferred from homology"/>
<sequence length="222" mass="25605">MNVEGPTRFGEEGLSLEFGVRILEMTFLLEIAYTSVVFVALYLLADFVSGLFHWAEDTLGADDTPIWGPLFAAPNSRHHSDPSAMLKIHWLRNNSLLVGACVGLAMVFWVFGALTWHVVVFAFFTGTAQQVHRFSHAPSARLPRFVRLLQRMHVLQDARHHWGHHRAPHLTRYCVVTPWLNPVLDRIKFWRVMDRLFVPIFGAPRRSDLCEKPWYRAQGFWA</sequence>
<evidence type="ECO:0000313" key="11">
    <source>
        <dbReference type="Proteomes" id="UP000251571"/>
    </source>
</evidence>
<organism evidence="9 11">
    <name type="scientific">Jannaschia seohaensis</name>
    <dbReference type="NCBI Taxonomy" id="475081"/>
    <lineage>
        <taxon>Bacteria</taxon>
        <taxon>Pseudomonadati</taxon>
        <taxon>Pseudomonadota</taxon>
        <taxon>Alphaproteobacteria</taxon>
        <taxon>Rhodobacterales</taxon>
        <taxon>Roseobacteraceae</taxon>
        <taxon>Jannaschia</taxon>
    </lineage>
</organism>
<dbReference type="OrthoDB" id="337685at2"/>
<evidence type="ECO:0000313" key="8">
    <source>
        <dbReference type="EMBL" id="PWJ22043.1"/>
    </source>
</evidence>
<accession>A0A2Y9A1A3</accession>
<keyword evidence="5 6" id="KW-0472">Membrane</keyword>
<gene>
    <name evidence="8" type="ORF">BCF38_101452</name>
    <name evidence="9" type="ORF">SAMN05421539_101452</name>
</gene>
<name>A0A2Y9A1A3_9RHOB</name>
<dbReference type="AlphaFoldDB" id="A0A2Y9A1A3"/>
<evidence type="ECO:0000259" key="7">
    <source>
        <dbReference type="Pfam" id="PF10520"/>
    </source>
</evidence>
<dbReference type="EMBL" id="QGDJ01000001">
    <property type="protein sequence ID" value="PWJ22043.1"/>
    <property type="molecule type" value="Genomic_DNA"/>
</dbReference>
<evidence type="ECO:0000256" key="2">
    <source>
        <dbReference type="ARBA" id="ARBA00007620"/>
    </source>
</evidence>
<comment type="similarity">
    <text evidence="2">Belongs to the fatty acid desaturase CarF family.</text>
</comment>